<proteinExistence type="predicted"/>
<feature type="compositionally biased region" description="Basic and acidic residues" evidence="1">
    <location>
        <begin position="336"/>
        <end position="347"/>
    </location>
</feature>
<feature type="compositionally biased region" description="Basic and acidic residues" evidence="1">
    <location>
        <begin position="434"/>
        <end position="446"/>
    </location>
</feature>
<evidence type="ECO:0008006" key="5">
    <source>
        <dbReference type="Google" id="ProtNLM"/>
    </source>
</evidence>
<feature type="region of interest" description="Disordered" evidence="1">
    <location>
        <begin position="1"/>
        <end position="23"/>
    </location>
</feature>
<feature type="region of interest" description="Disordered" evidence="1">
    <location>
        <begin position="161"/>
        <end position="642"/>
    </location>
</feature>
<dbReference type="Proteomes" id="UP000575985">
    <property type="component" value="Unassembled WGS sequence"/>
</dbReference>
<keyword evidence="2" id="KW-0812">Transmembrane</keyword>
<feature type="transmembrane region" description="Helical" evidence="2">
    <location>
        <begin position="128"/>
        <end position="148"/>
    </location>
</feature>
<feature type="compositionally biased region" description="Low complexity" evidence="1">
    <location>
        <begin position="487"/>
        <end position="496"/>
    </location>
</feature>
<evidence type="ECO:0000256" key="1">
    <source>
        <dbReference type="SAM" id="MobiDB-lite"/>
    </source>
</evidence>
<accession>A0A853BQQ3</accession>
<evidence type="ECO:0000313" key="3">
    <source>
        <dbReference type="EMBL" id="NYI97503.1"/>
    </source>
</evidence>
<feature type="compositionally biased region" description="Low complexity" evidence="1">
    <location>
        <begin position="348"/>
        <end position="385"/>
    </location>
</feature>
<comment type="caution">
    <text evidence="3">The sequence shown here is derived from an EMBL/GenBank/DDBJ whole genome shotgun (WGS) entry which is preliminary data.</text>
</comment>
<evidence type="ECO:0000256" key="2">
    <source>
        <dbReference type="SAM" id="Phobius"/>
    </source>
</evidence>
<feature type="compositionally biased region" description="Basic and acidic residues" evidence="1">
    <location>
        <begin position="251"/>
        <end position="265"/>
    </location>
</feature>
<keyword evidence="4" id="KW-1185">Reference proteome</keyword>
<feature type="transmembrane region" description="Helical" evidence="2">
    <location>
        <begin position="68"/>
        <end position="88"/>
    </location>
</feature>
<sequence>MAGKPSSKTPGARDAGGPHAPPRSGSRFAAVAVTALGVLVIAACAVLLSYNGIYQIAVQGNIDRRYAHLYPGAFTLLMLMAFWGGYLLRTAPRSRRLWVDALILLLILLAAGASALRAYGLVLLPDVAVVVAAVAPWVALLAAFRIFLSVVMHLRGEIPGTRPRAARRRAEPVDDGTEPPTAPLAAPAATEPAALAEEDGLARRPRPADEAPRLLRDDDPTHRLDYPGPADDPAPDRYEGRPVGVDTASAGREELFDREGTDDRGMAGAAAQPAPPAAGRRTEERVARPEPVADTVPADRADDGVDAKPLWPESAGGPEPDTGTVRTHPLALRHALRAEDTGVEDTRSAAPDSPLGPAGADDAAAARRGAAAAPEETPAPAAGDPSAETATAARSEPAHADGDRDAATGGRDDHDDRADSDDVYAAWGAVPRTAADDDRPRAEPERTGAAGTGDTADTHGEDGTAADAPAPALSVAAAGDGDRSDAPDGPDGAGSDLPRRTRRENPIKRAAQAPPGAPGSPAERHGTDADSEPAFAEDGFVDDLPPGDPTNDEGEPLTAAPEQPGADPTAPAAEDSEPAPAAAEPDPLPPPEGPAHSAAPPIEKRPMVLKPRRSPRRQGSSPFPAEPPSNRVRSQPTPPDED</sequence>
<protein>
    <recommendedName>
        <fullName evidence="5">DUF2637 domain-containing protein</fullName>
    </recommendedName>
</protein>
<keyword evidence="2" id="KW-1133">Transmembrane helix</keyword>
<feature type="compositionally biased region" description="Basic and acidic residues" evidence="1">
    <location>
        <begin position="297"/>
        <end position="306"/>
    </location>
</feature>
<organism evidence="3 4">
    <name type="scientific">Streptomonospora nanhaiensis</name>
    <dbReference type="NCBI Taxonomy" id="1323731"/>
    <lineage>
        <taxon>Bacteria</taxon>
        <taxon>Bacillati</taxon>
        <taxon>Actinomycetota</taxon>
        <taxon>Actinomycetes</taxon>
        <taxon>Streptosporangiales</taxon>
        <taxon>Nocardiopsidaceae</taxon>
        <taxon>Streptomonospora</taxon>
    </lineage>
</organism>
<name>A0A853BQQ3_9ACTN</name>
<feature type="transmembrane region" description="Helical" evidence="2">
    <location>
        <begin position="28"/>
        <end position="48"/>
    </location>
</feature>
<feature type="compositionally biased region" description="Low complexity" evidence="1">
    <location>
        <begin position="463"/>
        <end position="479"/>
    </location>
</feature>
<dbReference type="EMBL" id="JACCFO010000001">
    <property type="protein sequence ID" value="NYI97503.1"/>
    <property type="molecule type" value="Genomic_DNA"/>
</dbReference>
<feature type="compositionally biased region" description="Basic and acidic residues" evidence="1">
    <location>
        <begin position="396"/>
        <end position="417"/>
    </location>
</feature>
<reference evidence="3 4" key="1">
    <citation type="submission" date="2020-07" db="EMBL/GenBank/DDBJ databases">
        <title>Sequencing the genomes of 1000 actinobacteria strains.</title>
        <authorList>
            <person name="Klenk H.-P."/>
        </authorList>
    </citation>
    <scope>NUCLEOTIDE SEQUENCE [LARGE SCALE GENOMIC DNA]</scope>
    <source>
        <strain evidence="3 4">DSM 45927</strain>
    </source>
</reference>
<dbReference type="RefSeq" id="WP_179768840.1">
    <property type="nucleotide sequence ID" value="NZ_JACCFO010000001.1"/>
</dbReference>
<keyword evidence="2" id="KW-0472">Membrane</keyword>
<gene>
    <name evidence="3" type="ORF">HNR12_003780</name>
</gene>
<feature type="compositionally biased region" description="Basic and acidic residues" evidence="1">
    <location>
        <begin position="497"/>
        <end position="507"/>
    </location>
</feature>
<feature type="compositionally biased region" description="Basic and acidic residues" evidence="1">
    <location>
        <begin position="200"/>
        <end position="225"/>
    </location>
</feature>
<feature type="compositionally biased region" description="Low complexity" evidence="1">
    <location>
        <begin position="566"/>
        <end position="585"/>
    </location>
</feature>
<feature type="compositionally biased region" description="Low complexity" evidence="1">
    <location>
        <begin position="183"/>
        <end position="195"/>
    </location>
</feature>
<dbReference type="AlphaFoldDB" id="A0A853BQQ3"/>
<evidence type="ECO:0000313" key="4">
    <source>
        <dbReference type="Proteomes" id="UP000575985"/>
    </source>
</evidence>
<feature type="transmembrane region" description="Helical" evidence="2">
    <location>
        <begin position="97"/>
        <end position="116"/>
    </location>
</feature>